<gene>
    <name evidence="2" type="ORF">DAPPUDRAFT_113872</name>
</gene>
<dbReference type="AlphaFoldDB" id="E9HGC7"/>
<keyword evidence="3" id="KW-1185">Reference proteome</keyword>
<feature type="region of interest" description="Disordered" evidence="1">
    <location>
        <begin position="84"/>
        <end position="104"/>
    </location>
</feature>
<evidence type="ECO:0000256" key="1">
    <source>
        <dbReference type="SAM" id="MobiDB-lite"/>
    </source>
</evidence>
<dbReference type="HOGENOM" id="CLU_1724147_0_0_1"/>
<dbReference type="InParanoid" id="E9HGC7"/>
<protein>
    <submittedName>
        <fullName evidence="2">Uncharacterized protein</fullName>
    </submittedName>
</protein>
<dbReference type="KEGG" id="dpx:DAPPUDRAFT_113872"/>
<evidence type="ECO:0000313" key="3">
    <source>
        <dbReference type="Proteomes" id="UP000000305"/>
    </source>
</evidence>
<accession>E9HGC7</accession>
<evidence type="ECO:0000313" key="2">
    <source>
        <dbReference type="EMBL" id="EFX69202.1"/>
    </source>
</evidence>
<reference evidence="2 3" key="1">
    <citation type="journal article" date="2011" name="Science">
        <title>The ecoresponsive genome of Daphnia pulex.</title>
        <authorList>
            <person name="Colbourne J.K."/>
            <person name="Pfrender M.E."/>
            <person name="Gilbert D."/>
            <person name="Thomas W.K."/>
            <person name="Tucker A."/>
            <person name="Oakley T.H."/>
            <person name="Tokishita S."/>
            <person name="Aerts A."/>
            <person name="Arnold G.J."/>
            <person name="Basu M.K."/>
            <person name="Bauer D.J."/>
            <person name="Caceres C.E."/>
            <person name="Carmel L."/>
            <person name="Casola C."/>
            <person name="Choi J.H."/>
            <person name="Detter J.C."/>
            <person name="Dong Q."/>
            <person name="Dusheyko S."/>
            <person name="Eads B.D."/>
            <person name="Frohlich T."/>
            <person name="Geiler-Samerotte K.A."/>
            <person name="Gerlach D."/>
            <person name="Hatcher P."/>
            <person name="Jogdeo S."/>
            <person name="Krijgsveld J."/>
            <person name="Kriventseva E.V."/>
            <person name="Kultz D."/>
            <person name="Laforsch C."/>
            <person name="Lindquist E."/>
            <person name="Lopez J."/>
            <person name="Manak J.R."/>
            <person name="Muller J."/>
            <person name="Pangilinan J."/>
            <person name="Patwardhan R.P."/>
            <person name="Pitluck S."/>
            <person name="Pritham E.J."/>
            <person name="Rechtsteiner A."/>
            <person name="Rho M."/>
            <person name="Rogozin I.B."/>
            <person name="Sakarya O."/>
            <person name="Salamov A."/>
            <person name="Schaack S."/>
            <person name="Shapiro H."/>
            <person name="Shiga Y."/>
            <person name="Skalitzky C."/>
            <person name="Smith Z."/>
            <person name="Souvorov A."/>
            <person name="Sung W."/>
            <person name="Tang Z."/>
            <person name="Tsuchiya D."/>
            <person name="Tu H."/>
            <person name="Vos H."/>
            <person name="Wang M."/>
            <person name="Wolf Y.I."/>
            <person name="Yamagata H."/>
            <person name="Yamada T."/>
            <person name="Ye Y."/>
            <person name="Shaw J.R."/>
            <person name="Andrews J."/>
            <person name="Crease T.J."/>
            <person name="Tang H."/>
            <person name="Lucas S.M."/>
            <person name="Robertson H.M."/>
            <person name="Bork P."/>
            <person name="Koonin E.V."/>
            <person name="Zdobnov E.M."/>
            <person name="Grigoriev I.V."/>
            <person name="Lynch M."/>
            <person name="Boore J.L."/>
        </authorList>
    </citation>
    <scope>NUCLEOTIDE SEQUENCE [LARGE SCALE GENOMIC DNA]</scope>
</reference>
<feature type="compositionally biased region" description="Basic and acidic residues" evidence="1">
    <location>
        <begin position="128"/>
        <end position="143"/>
    </location>
</feature>
<organism evidence="2 3">
    <name type="scientific">Daphnia pulex</name>
    <name type="common">Water flea</name>
    <dbReference type="NCBI Taxonomy" id="6669"/>
    <lineage>
        <taxon>Eukaryota</taxon>
        <taxon>Metazoa</taxon>
        <taxon>Ecdysozoa</taxon>
        <taxon>Arthropoda</taxon>
        <taxon>Crustacea</taxon>
        <taxon>Branchiopoda</taxon>
        <taxon>Diplostraca</taxon>
        <taxon>Cladocera</taxon>
        <taxon>Anomopoda</taxon>
        <taxon>Daphniidae</taxon>
        <taxon>Daphnia</taxon>
    </lineage>
</organism>
<feature type="region of interest" description="Disordered" evidence="1">
    <location>
        <begin position="128"/>
        <end position="152"/>
    </location>
</feature>
<dbReference type="Proteomes" id="UP000000305">
    <property type="component" value="Unassembled WGS sequence"/>
</dbReference>
<dbReference type="EMBL" id="GL732640">
    <property type="protein sequence ID" value="EFX69202.1"/>
    <property type="molecule type" value="Genomic_DNA"/>
</dbReference>
<proteinExistence type="predicted"/>
<sequence length="152" mass="17542">MEESNISQIFNADPVTQPPQSLTVFSHRQSQAKHYYLMVRVHTSDAGETSRGQNDQNRYRYLRVMASELSDTRAEQRDLRRIIAKKQSRSAEQNSEGNHNPVFQRHGGNAAFILWNKNVGDIIRRICRDSRPPESRGNDERTDGSLYLEQNP</sequence>
<name>E9HGC7_DAPPU</name>